<keyword evidence="3" id="KW-1185">Reference proteome</keyword>
<organism evidence="2 3">
    <name type="scientific">Planococcus lenghuensis</name>
    <dbReference type="NCBI Taxonomy" id="2213202"/>
    <lineage>
        <taxon>Bacteria</taxon>
        <taxon>Bacillati</taxon>
        <taxon>Bacillota</taxon>
        <taxon>Bacilli</taxon>
        <taxon>Bacillales</taxon>
        <taxon>Caryophanaceae</taxon>
        <taxon>Planococcus</taxon>
    </lineage>
</organism>
<dbReference type="Gene3D" id="3.20.20.370">
    <property type="entry name" value="Glycoside hydrolase/deacetylase"/>
    <property type="match status" value="1"/>
</dbReference>
<feature type="domain" description="NodB homology" evidence="1">
    <location>
        <begin position="38"/>
        <end position="224"/>
    </location>
</feature>
<reference evidence="2 3" key="1">
    <citation type="submission" date="2017-02" db="EMBL/GenBank/DDBJ databases">
        <title>The complete genomic sequence of a novel cold adapted crude oil-degrading bacterium Planococcus qaidamina Y42.</title>
        <authorList>
            <person name="Yang R."/>
        </authorList>
    </citation>
    <scope>NUCLEOTIDE SEQUENCE [LARGE SCALE GENOMIC DNA]</scope>
    <source>
        <strain evidence="2 3">Y42</strain>
    </source>
</reference>
<dbReference type="AlphaFoldDB" id="A0A1Q2L466"/>
<dbReference type="SUPFAM" id="SSF88713">
    <property type="entry name" value="Glycoside hydrolase/deacetylase"/>
    <property type="match status" value="1"/>
</dbReference>
<dbReference type="EMBL" id="CP019640">
    <property type="protein sequence ID" value="AQQ55213.1"/>
    <property type="molecule type" value="Genomic_DNA"/>
</dbReference>
<evidence type="ECO:0000313" key="3">
    <source>
        <dbReference type="Proteomes" id="UP000188184"/>
    </source>
</evidence>
<dbReference type="GO" id="GO:0016810">
    <property type="term" value="F:hydrolase activity, acting on carbon-nitrogen (but not peptide) bonds"/>
    <property type="evidence" value="ECO:0007669"/>
    <property type="project" value="InterPro"/>
</dbReference>
<name>A0A1Q2L466_9BACL</name>
<dbReference type="PANTHER" id="PTHR10587:SF137">
    <property type="entry name" value="4-DEOXY-4-FORMAMIDO-L-ARABINOSE-PHOSPHOUNDECAPRENOL DEFORMYLASE ARND-RELATED"/>
    <property type="match status" value="1"/>
</dbReference>
<dbReference type="GO" id="GO:0005975">
    <property type="term" value="P:carbohydrate metabolic process"/>
    <property type="evidence" value="ECO:0007669"/>
    <property type="project" value="InterPro"/>
</dbReference>
<dbReference type="InterPro" id="IPR011330">
    <property type="entry name" value="Glyco_hydro/deAcase_b/a-brl"/>
</dbReference>
<dbReference type="CDD" id="cd10959">
    <property type="entry name" value="CE4_NodB_like_3"/>
    <property type="match status" value="1"/>
</dbReference>
<dbReference type="InterPro" id="IPR002509">
    <property type="entry name" value="NODB_dom"/>
</dbReference>
<proteinExistence type="predicted"/>
<dbReference type="RefSeq" id="WP_232336741.1">
    <property type="nucleotide sequence ID" value="NZ_CP019640.1"/>
</dbReference>
<evidence type="ECO:0000259" key="1">
    <source>
        <dbReference type="PROSITE" id="PS51677"/>
    </source>
</evidence>
<dbReference type="Pfam" id="PF01522">
    <property type="entry name" value="Polysacc_deac_1"/>
    <property type="match status" value="1"/>
</dbReference>
<gene>
    <name evidence="2" type="ORF">B0X71_18335</name>
</gene>
<dbReference type="InterPro" id="IPR050248">
    <property type="entry name" value="Polysacc_deacetylase_ArnD"/>
</dbReference>
<dbReference type="KEGG" id="pmar:B0X71_18335"/>
<accession>A0A1Q2L466</accession>
<protein>
    <recommendedName>
        <fullName evidence="1">NodB homology domain-containing protein</fullName>
    </recommendedName>
</protein>
<dbReference type="PANTHER" id="PTHR10587">
    <property type="entry name" value="GLYCOSYL TRANSFERASE-RELATED"/>
    <property type="match status" value="1"/>
</dbReference>
<evidence type="ECO:0000313" key="2">
    <source>
        <dbReference type="EMBL" id="AQQ55213.1"/>
    </source>
</evidence>
<sequence length="246" mass="27837">MKKLFIGGLAAIALYTVIPTMIGKTASIGIRQKGNLPNTLALTFDDGPNPLYTPQLLDLLKMHDISATFFVVGEKAAAYPDLIRRMHEEGHEIGVHHFRHISNWLLSPSAYRRQLTKSIQVISGITGERPSYYRPPWGHFNLCSLFFREQLQVIMWSHIPRDWKKGITEAELYSRLDEAGGDGDFILLHDCGETFGADREAPAVMLRALEPFILDRKEKGIRFLTVTPLAGTEHLEKGAVEWYSEF</sequence>
<dbReference type="Proteomes" id="UP000188184">
    <property type="component" value="Chromosome"/>
</dbReference>
<dbReference type="PROSITE" id="PS51677">
    <property type="entry name" value="NODB"/>
    <property type="match status" value="1"/>
</dbReference>